<proteinExistence type="inferred from homology"/>
<dbReference type="UniPathway" id="UPA00702">
    <property type="reaction ID" value="UER00714"/>
</dbReference>
<dbReference type="HOGENOM" id="CLU_091396_2_0_9"/>
<dbReference type="GO" id="GO:0019388">
    <property type="term" value="P:galactose catabolic process"/>
    <property type="evidence" value="ECO:0007669"/>
    <property type="project" value="UniProtKB-UniPathway"/>
</dbReference>
<gene>
    <name evidence="4" type="primary">lacB</name>
    <name evidence="6" type="ORF">UAU_00297</name>
</gene>
<dbReference type="SUPFAM" id="SSF89623">
    <property type="entry name" value="Ribose/Galactose isomerase RpiB/AlsB"/>
    <property type="match status" value="1"/>
</dbReference>
<keyword evidence="7" id="KW-1185">Reference proteome</keyword>
<dbReference type="PANTHER" id="PTHR30345">
    <property type="entry name" value="RIBOSE-5-PHOSPHATE ISOMERASE B"/>
    <property type="match status" value="1"/>
</dbReference>
<dbReference type="InterPro" id="IPR004784">
    <property type="entry name" value="LacB"/>
</dbReference>
<keyword evidence="2 4" id="KW-0423">Lactose metabolism</keyword>
<comment type="catalytic activity">
    <reaction evidence="4">
        <text>aldehydo-D-galactose 6-phosphate = keto-D-tagatose 6-phosphate</text>
        <dbReference type="Rhea" id="RHEA:13033"/>
        <dbReference type="ChEBI" id="CHEBI:58255"/>
        <dbReference type="ChEBI" id="CHEBI:134283"/>
        <dbReference type="EC" id="5.3.1.26"/>
    </reaction>
</comment>
<dbReference type="PANTHER" id="PTHR30345:SF0">
    <property type="entry name" value="DNA DAMAGE-REPAIR_TOLERATION PROTEIN DRT102"/>
    <property type="match status" value="1"/>
</dbReference>
<reference evidence="6 7" key="1">
    <citation type="submission" date="2013-02" db="EMBL/GenBank/DDBJ databases">
        <title>The Genome Sequence of Enterococcus pallens BAA-351.</title>
        <authorList>
            <consortium name="The Broad Institute Genome Sequencing Platform"/>
            <consortium name="The Broad Institute Genome Sequencing Center for Infectious Disease"/>
            <person name="Earl A.M."/>
            <person name="Gilmore M.S."/>
            <person name="Lebreton F."/>
            <person name="Walker B."/>
            <person name="Young S.K."/>
            <person name="Zeng Q."/>
            <person name="Gargeya S."/>
            <person name="Fitzgerald M."/>
            <person name="Haas B."/>
            <person name="Abouelleil A."/>
            <person name="Alvarado L."/>
            <person name="Arachchi H.M."/>
            <person name="Berlin A.M."/>
            <person name="Chapman S.B."/>
            <person name="Dewar J."/>
            <person name="Goldberg J."/>
            <person name="Griggs A."/>
            <person name="Gujja S."/>
            <person name="Hansen M."/>
            <person name="Howarth C."/>
            <person name="Imamovic A."/>
            <person name="Larimer J."/>
            <person name="McCowan C."/>
            <person name="Murphy C."/>
            <person name="Neiman D."/>
            <person name="Pearson M."/>
            <person name="Priest M."/>
            <person name="Roberts A."/>
            <person name="Saif S."/>
            <person name="Shea T."/>
            <person name="Sisk P."/>
            <person name="Sykes S."/>
            <person name="Wortman J."/>
            <person name="Nusbaum C."/>
            <person name="Birren B."/>
        </authorList>
    </citation>
    <scope>NUCLEOTIDE SEQUENCE [LARGE SCALE GENOMIC DNA]</scope>
    <source>
        <strain evidence="6 7">ATCC BAA-351</strain>
    </source>
</reference>
<dbReference type="GO" id="GO:0019316">
    <property type="term" value="P:D-allose catabolic process"/>
    <property type="evidence" value="ECO:0007669"/>
    <property type="project" value="TreeGrafter"/>
</dbReference>
<dbReference type="Proteomes" id="UP000013782">
    <property type="component" value="Unassembled WGS sequence"/>
</dbReference>
<dbReference type="OrthoDB" id="1778624at2"/>
<dbReference type="GO" id="GO:0009052">
    <property type="term" value="P:pentose-phosphate shunt, non-oxidative branch"/>
    <property type="evidence" value="ECO:0007669"/>
    <property type="project" value="TreeGrafter"/>
</dbReference>
<dbReference type="GO" id="GO:0004751">
    <property type="term" value="F:ribose-5-phosphate isomerase activity"/>
    <property type="evidence" value="ECO:0007669"/>
    <property type="project" value="TreeGrafter"/>
</dbReference>
<dbReference type="HAMAP" id="MF_01556">
    <property type="entry name" value="LacB"/>
    <property type="match status" value="1"/>
</dbReference>
<dbReference type="EC" id="5.3.1.26" evidence="4 5"/>
<evidence type="ECO:0000313" key="6">
    <source>
        <dbReference type="EMBL" id="EOH97629.1"/>
    </source>
</evidence>
<dbReference type="NCBIfam" id="NF006381">
    <property type="entry name" value="PRK08622.1"/>
    <property type="match status" value="1"/>
</dbReference>
<comment type="pathway">
    <text evidence="4">Carbohydrate metabolism; D-galactose 6-phosphate degradation; D-tagatose 6-phosphate from D-galactose 6-phosphate: step 1/1.</text>
</comment>
<sequence>MKIALGCDHIVTDTKIAVSDFLKSKGYEVIDVGTYDFTRTHYPIYGKKVGEAVVNGEADLGICLCGTGVGINNAVNKVPGVRGALVRDMTTAIYAKEQLNANVIGFGARITGEFLICDIIEAFIKAEYQETPVNKEWIAKIDHIEQASEEQFAANFFDEFIEKWDRGEYHD</sequence>
<dbReference type="Gene3D" id="3.40.1400.10">
    <property type="entry name" value="Sugar-phosphate isomerase, RpiB/LacA/LacB"/>
    <property type="match status" value="1"/>
</dbReference>
<dbReference type="GO" id="GO:0050044">
    <property type="term" value="F:galactose-6-phosphate isomerase activity"/>
    <property type="evidence" value="ECO:0007669"/>
    <property type="project" value="UniProtKB-UniRule"/>
</dbReference>
<protein>
    <recommendedName>
        <fullName evidence="4 5">Galactose-6-phosphate isomerase subunit LacB</fullName>
        <ecNumber evidence="4 5">5.3.1.26</ecNumber>
    </recommendedName>
</protein>
<comment type="similarity">
    <text evidence="1 4">Belongs to the LacAB/RpiB family.</text>
</comment>
<accession>R2TBN0</accession>
<evidence type="ECO:0000256" key="1">
    <source>
        <dbReference type="ARBA" id="ARBA00008754"/>
    </source>
</evidence>
<dbReference type="Pfam" id="PF02502">
    <property type="entry name" value="LacAB_rpiB"/>
    <property type="match status" value="1"/>
</dbReference>
<dbReference type="AlphaFoldDB" id="R2TBN0"/>
<comment type="caution">
    <text evidence="6">The sequence shown here is derived from an EMBL/GenBank/DDBJ whole genome shotgun (WGS) entry which is preliminary data.</text>
</comment>
<dbReference type="NCBIfam" id="NF004051">
    <property type="entry name" value="PRK05571.1"/>
    <property type="match status" value="1"/>
</dbReference>
<dbReference type="EMBL" id="AJAQ01000001">
    <property type="protein sequence ID" value="EOH97629.1"/>
    <property type="molecule type" value="Genomic_DNA"/>
</dbReference>
<dbReference type="eggNOG" id="COG0698">
    <property type="taxonomic scope" value="Bacteria"/>
</dbReference>
<dbReference type="InterPro" id="IPR036569">
    <property type="entry name" value="RpiB_LacA_LacB_sf"/>
</dbReference>
<dbReference type="InterPro" id="IPR003500">
    <property type="entry name" value="RpiB_LacA_LacB"/>
</dbReference>
<evidence type="ECO:0000256" key="3">
    <source>
        <dbReference type="ARBA" id="ARBA00023235"/>
    </source>
</evidence>
<dbReference type="RefSeq" id="WP_010755362.1">
    <property type="nucleotide sequence ID" value="NZ_ASWD01000002.1"/>
</dbReference>
<evidence type="ECO:0000313" key="7">
    <source>
        <dbReference type="Proteomes" id="UP000013782"/>
    </source>
</evidence>
<dbReference type="NCBIfam" id="TIGR01119">
    <property type="entry name" value="lacB"/>
    <property type="match status" value="1"/>
</dbReference>
<dbReference type="STRING" id="160454.RV10_GL004820"/>
<dbReference type="PATRIC" id="fig|1158607.3.peg.298"/>
<dbReference type="GO" id="GO:0019512">
    <property type="term" value="P:lactose catabolic process via tagatose-6-phosphate"/>
    <property type="evidence" value="ECO:0007669"/>
    <property type="project" value="UniProtKB-UniRule"/>
</dbReference>
<comment type="subunit">
    <text evidence="4">Heteromultimeric protein consisting of LacA and LacB.</text>
</comment>
<evidence type="ECO:0000256" key="4">
    <source>
        <dbReference type="HAMAP-Rule" id="MF_01556"/>
    </source>
</evidence>
<dbReference type="NCBIfam" id="TIGR00689">
    <property type="entry name" value="rpiB_lacA_lacB"/>
    <property type="match status" value="1"/>
</dbReference>
<organism evidence="6 7">
    <name type="scientific">Enterococcus pallens ATCC BAA-351</name>
    <dbReference type="NCBI Taxonomy" id="1158607"/>
    <lineage>
        <taxon>Bacteria</taxon>
        <taxon>Bacillati</taxon>
        <taxon>Bacillota</taxon>
        <taxon>Bacilli</taxon>
        <taxon>Lactobacillales</taxon>
        <taxon>Enterococcaceae</taxon>
        <taxon>Enterococcus</taxon>
    </lineage>
</organism>
<keyword evidence="3 4" id="KW-0413">Isomerase</keyword>
<dbReference type="PIRSF" id="PIRSF005384">
    <property type="entry name" value="RpiB_LacA_B"/>
    <property type="match status" value="1"/>
</dbReference>
<name>R2TBN0_9ENTE</name>
<evidence type="ECO:0000256" key="5">
    <source>
        <dbReference type="NCBIfam" id="TIGR01119"/>
    </source>
</evidence>
<evidence type="ECO:0000256" key="2">
    <source>
        <dbReference type="ARBA" id="ARBA00022736"/>
    </source>
</evidence>